<dbReference type="Proteomes" id="UP001231124">
    <property type="component" value="Unassembled WGS sequence"/>
</dbReference>
<dbReference type="EMBL" id="JAUSVP010000015">
    <property type="protein sequence ID" value="MDQ0449473.1"/>
    <property type="molecule type" value="Genomic_DNA"/>
</dbReference>
<accession>A0ABU0I624</accession>
<feature type="compositionally biased region" description="Low complexity" evidence="1">
    <location>
        <begin position="14"/>
        <end position="23"/>
    </location>
</feature>
<comment type="caution">
    <text evidence="2">The sequence shown here is derived from an EMBL/GenBank/DDBJ whole genome shotgun (WGS) entry which is preliminary data.</text>
</comment>
<proteinExistence type="predicted"/>
<dbReference type="RefSeq" id="WP_283207232.1">
    <property type="nucleotide sequence ID" value="NZ_BPQE01000003.1"/>
</dbReference>
<reference evidence="2 3" key="1">
    <citation type="submission" date="2023-07" db="EMBL/GenBank/DDBJ databases">
        <title>Genomic Encyclopedia of Type Strains, Phase IV (KMG-IV): sequencing the most valuable type-strain genomes for metagenomic binning, comparative biology and taxonomic classification.</title>
        <authorList>
            <person name="Goeker M."/>
        </authorList>
    </citation>
    <scope>NUCLEOTIDE SEQUENCE [LARGE SCALE GENOMIC DNA]</scope>
    <source>
        <strain evidence="2 3">DSM 19013</strain>
    </source>
</reference>
<evidence type="ECO:0000256" key="1">
    <source>
        <dbReference type="SAM" id="MobiDB-lite"/>
    </source>
</evidence>
<keyword evidence="3" id="KW-1185">Reference proteome</keyword>
<feature type="compositionally biased region" description="Basic and acidic residues" evidence="1">
    <location>
        <begin position="24"/>
        <end position="35"/>
    </location>
</feature>
<evidence type="ECO:0000313" key="2">
    <source>
        <dbReference type="EMBL" id="MDQ0449473.1"/>
    </source>
</evidence>
<protein>
    <recommendedName>
        <fullName evidence="4">WD40 repeat domain-containing protein</fullName>
    </recommendedName>
</protein>
<sequence length="406" mass="40443">MSDAPGFGRRAVIARGSRSAPRSAGRDRAVRDGRPRPSNRWGVVLAVAAALALPMGSARAEPALRLLDLPFKVREMRGPRSELAVAVATSGLLPLVRRNEAGREGGREASGSGTPIAVVWGDEGGAILLVENGSVAVKPVGREAVEDLVASETPKGALPGVRRALDGPLSAFLTGRTRAPDGSPAAATLALRERQPLGVTSEPKPVPVATTDLPPGDGAVFAPQAPRIVPVAGRPAILAATVAGAGTGSLVLITRSGSSPAPWSVTARSAPGPRPSLAAVGAFSGADPSEAATVDAKGTLRLWRLAPDAITPGPEAAGFLPGEGDAALADVVQAGHGTELAVPLAGASALVLMSAQGGALTERLRIALPAPAGSGIASLGEGAASRLVVGLSDGRIAAIALDGGRP</sequence>
<feature type="region of interest" description="Disordered" evidence="1">
    <location>
        <begin position="1"/>
        <end position="35"/>
    </location>
</feature>
<evidence type="ECO:0000313" key="3">
    <source>
        <dbReference type="Proteomes" id="UP001231124"/>
    </source>
</evidence>
<organism evidence="2 3">
    <name type="scientific">Methylobacterium aerolatum</name>
    <dbReference type="NCBI Taxonomy" id="418708"/>
    <lineage>
        <taxon>Bacteria</taxon>
        <taxon>Pseudomonadati</taxon>
        <taxon>Pseudomonadota</taxon>
        <taxon>Alphaproteobacteria</taxon>
        <taxon>Hyphomicrobiales</taxon>
        <taxon>Methylobacteriaceae</taxon>
        <taxon>Methylobacterium</taxon>
    </lineage>
</organism>
<gene>
    <name evidence="2" type="ORF">QO012_003992</name>
</gene>
<evidence type="ECO:0008006" key="4">
    <source>
        <dbReference type="Google" id="ProtNLM"/>
    </source>
</evidence>
<name>A0ABU0I624_9HYPH</name>